<feature type="region of interest" description="Disordered" evidence="2">
    <location>
        <begin position="325"/>
        <end position="386"/>
    </location>
</feature>
<feature type="domain" description="Cupin type-2" evidence="3">
    <location>
        <begin position="85"/>
        <end position="157"/>
    </location>
</feature>
<evidence type="ECO:0000313" key="4">
    <source>
        <dbReference type="EMBL" id="TMI82888.1"/>
    </source>
</evidence>
<accession>A0A537JH62</accession>
<dbReference type="SUPFAM" id="SSF51182">
    <property type="entry name" value="RmlC-like cupins"/>
    <property type="match status" value="1"/>
</dbReference>
<dbReference type="InterPro" id="IPR051610">
    <property type="entry name" value="GPI/OXD"/>
</dbReference>
<name>A0A537JH62_9BACT</name>
<dbReference type="GO" id="GO:0046872">
    <property type="term" value="F:metal ion binding"/>
    <property type="evidence" value="ECO:0007669"/>
    <property type="project" value="UniProtKB-KW"/>
</dbReference>
<evidence type="ECO:0000256" key="2">
    <source>
        <dbReference type="SAM" id="MobiDB-lite"/>
    </source>
</evidence>
<organism evidence="4 5">
    <name type="scientific">Candidatus Segetimicrobium genomatis</name>
    <dbReference type="NCBI Taxonomy" id="2569760"/>
    <lineage>
        <taxon>Bacteria</taxon>
        <taxon>Bacillati</taxon>
        <taxon>Candidatus Sysuimicrobiota</taxon>
        <taxon>Candidatus Sysuimicrobiia</taxon>
        <taxon>Candidatus Sysuimicrobiales</taxon>
        <taxon>Candidatus Segetimicrobiaceae</taxon>
        <taxon>Candidatus Segetimicrobium</taxon>
    </lineage>
</organism>
<dbReference type="PANTHER" id="PTHR35848">
    <property type="entry name" value="OXALATE-BINDING PROTEIN"/>
    <property type="match status" value="1"/>
</dbReference>
<protein>
    <submittedName>
        <fullName evidence="4">Cupin domain-containing protein</fullName>
    </submittedName>
</protein>
<comment type="caution">
    <text evidence="4">The sequence shown here is derived from an EMBL/GenBank/DDBJ whole genome shotgun (WGS) entry which is preliminary data.</text>
</comment>
<gene>
    <name evidence="4" type="ORF">E6H03_04780</name>
</gene>
<dbReference type="InterPro" id="IPR011051">
    <property type="entry name" value="RmlC_Cupin_sf"/>
</dbReference>
<evidence type="ECO:0000256" key="1">
    <source>
        <dbReference type="ARBA" id="ARBA00022723"/>
    </source>
</evidence>
<dbReference type="AlphaFoldDB" id="A0A537JH62"/>
<evidence type="ECO:0000313" key="5">
    <source>
        <dbReference type="Proteomes" id="UP000318093"/>
    </source>
</evidence>
<dbReference type="Pfam" id="PF07883">
    <property type="entry name" value="Cupin_2"/>
    <property type="match status" value="1"/>
</dbReference>
<keyword evidence="1" id="KW-0479">Metal-binding</keyword>
<evidence type="ECO:0000259" key="3">
    <source>
        <dbReference type="Pfam" id="PF07883"/>
    </source>
</evidence>
<dbReference type="InterPro" id="IPR014710">
    <property type="entry name" value="RmlC-like_jellyroll"/>
</dbReference>
<dbReference type="Gene3D" id="2.60.120.10">
    <property type="entry name" value="Jelly Rolls"/>
    <property type="match status" value="2"/>
</dbReference>
<dbReference type="InterPro" id="IPR013096">
    <property type="entry name" value="Cupin_2"/>
</dbReference>
<proteinExistence type="predicted"/>
<dbReference type="EMBL" id="VBAN01000138">
    <property type="protein sequence ID" value="TMI82888.1"/>
    <property type="molecule type" value="Genomic_DNA"/>
</dbReference>
<feature type="compositionally biased region" description="Low complexity" evidence="2">
    <location>
        <begin position="344"/>
        <end position="356"/>
    </location>
</feature>
<feature type="compositionally biased region" description="Polar residues" evidence="2">
    <location>
        <begin position="357"/>
        <end position="366"/>
    </location>
</feature>
<reference evidence="4 5" key="1">
    <citation type="journal article" date="2019" name="Nat. Microbiol.">
        <title>Mediterranean grassland soil C-N compound turnover is dependent on rainfall and depth, and is mediated by genomically divergent microorganisms.</title>
        <authorList>
            <person name="Diamond S."/>
            <person name="Andeer P.F."/>
            <person name="Li Z."/>
            <person name="Crits-Christoph A."/>
            <person name="Burstein D."/>
            <person name="Anantharaman K."/>
            <person name="Lane K.R."/>
            <person name="Thomas B.C."/>
            <person name="Pan C."/>
            <person name="Northen T.R."/>
            <person name="Banfield J.F."/>
        </authorList>
    </citation>
    <scope>NUCLEOTIDE SEQUENCE [LARGE SCALE GENOMIC DNA]</scope>
    <source>
        <strain evidence="4">NP_6</strain>
    </source>
</reference>
<dbReference type="Proteomes" id="UP000318093">
    <property type="component" value="Unassembled WGS sequence"/>
</dbReference>
<feature type="compositionally biased region" description="Basic residues" evidence="2">
    <location>
        <begin position="329"/>
        <end position="338"/>
    </location>
</feature>
<sequence length="427" mass="47101">MTDGQKPDPRVELSKGKRIAQEDRLPQEWRKSAYERWLESEGIPVVSGVAVPDLRAVDVAPWPRLEVRGAYIRLLGAEDTNNAYIAELPPGKTTVPERHLFEEFFFVVDGRGGCEVWNQAGGRQAFEWQTGSLFSIPLNCVHRLHNGSGREPARLLGVTTAPLLMNLIHNSEFLFNCPFVFLDRFDGREGYFGGEGTLYPGRVWDTNFVADVQRFQLHDWAERGAGGKNVMFEFANNSLCAHISEFPVGTYKKAHRHGPGAHVIILNGQGYSLLWPEGEELKEVPWRPGTMVVPPVNWFHQHFNSGAQPTRYLALRWGRVRGPGPPHPPHVHRARRGAGRPGADGRLLGPGLSSGPCTRTSRNTSIWGARVTPPSTPASRSASAARGSISALRRPTWCSPTWCSPVKAGTCRAGTRSCSGTYAFGPA</sequence>